<accession>A0AA35SBV1</accession>
<comment type="caution">
    <text evidence="6">The sequence shown here is derived from an EMBL/GenBank/DDBJ whole genome shotgun (WGS) entry which is preliminary data.</text>
</comment>
<proteinExistence type="predicted"/>
<evidence type="ECO:0000256" key="3">
    <source>
        <dbReference type="ARBA" id="ARBA00022989"/>
    </source>
</evidence>
<dbReference type="GO" id="GO:0016020">
    <property type="term" value="C:membrane"/>
    <property type="evidence" value="ECO:0007669"/>
    <property type="project" value="UniProtKB-SubCell"/>
</dbReference>
<evidence type="ECO:0000256" key="4">
    <source>
        <dbReference type="ARBA" id="ARBA00023136"/>
    </source>
</evidence>
<evidence type="ECO:0000313" key="6">
    <source>
        <dbReference type="EMBL" id="CAI8027225.1"/>
    </source>
</evidence>
<reference evidence="6" key="1">
    <citation type="submission" date="2023-03" db="EMBL/GenBank/DDBJ databases">
        <authorList>
            <person name="Steffen K."/>
            <person name="Cardenas P."/>
        </authorList>
    </citation>
    <scope>NUCLEOTIDE SEQUENCE</scope>
</reference>
<sequence length="123" mass="14215">MFCMKAGFLYVEVSFSKQDKRRRVVLAKYIDIFAGTFGFWLFGYAVSGNTDQGAVGEEQDYIFWFFRVSRQHLTFSYHYTHNDTHTHTICPCLKCDHTVYSAEGTNYHATLQACIPSTLTILM</sequence>
<keyword evidence="3 5" id="KW-1133">Transmembrane helix</keyword>
<evidence type="ECO:0000313" key="7">
    <source>
        <dbReference type="Proteomes" id="UP001174909"/>
    </source>
</evidence>
<dbReference type="InterPro" id="IPR029020">
    <property type="entry name" value="Ammonium/urea_transptr"/>
</dbReference>
<evidence type="ECO:0000256" key="5">
    <source>
        <dbReference type="SAM" id="Phobius"/>
    </source>
</evidence>
<feature type="transmembrane region" description="Helical" evidence="5">
    <location>
        <begin position="26"/>
        <end position="46"/>
    </location>
</feature>
<gene>
    <name evidence="6" type="ORF">GBAR_LOCUS15581</name>
</gene>
<dbReference type="AlphaFoldDB" id="A0AA35SBV1"/>
<dbReference type="EMBL" id="CASHTH010002264">
    <property type="protein sequence ID" value="CAI8027225.1"/>
    <property type="molecule type" value="Genomic_DNA"/>
</dbReference>
<name>A0AA35SBV1_GEOBA</name>
<keyword evidence="2 5" id="KW-0812">Transmembrane</keyword>
<feature type="non-terminal residue" evidence="6">
    <location>
        <position position="123"/>
    </location>
</feature>
<keyword evidence="4 5" id="KW-0472">Membrane</keyword>
<organism evidence="6 7">
    <name type="scientific">Geodia barretti</name>
    <name type="common">Barrett's horny sponge</name>
    <dbReference type="NCBI Taxonomy" id="519541"/>
    <lineage>
        <taxon>Eukaryota</taxon>
        <taxon>Metazoa</taxon>
        <taxon>Porifera</taxon>
        <taxon>Demospongiae</taxon>
        <taxon>Heteroscleromorpha</taxon>
        <taxon>Tetractinellida</taxon>
        <taxon>Astrophorina</taxon>
        <taxon>Geodiidae</taxon>
        <taxon>Geodia</taxon>
    </lineage>
</organism>
<keyword evidence="7" id="KW-1185">Reference proteome</keyword>
<dbReference type="Gene3D" id="1.10.3430.10">
    <property type="entry name" value="Ammonium transporter AmtB like domains"/>
    <property type="match status" value="1"/>
</dbReference>
<dbReference type="Proteomes" id="UP001174909">
    <property type="component" value="Unassembled WGS sequence"/>
</dbReference>
<evidence type="ECO:0000256" key="1">
    <source>
        <dbReference type="ARBA" id="ARBA00004141"/>
    </source>
</evidence>
<evidence type="ECO:0000256" key="2">
    <source>
        <dbReference type="ARBA" id="ARBA00022692"/>
    </source>
</evidence>
<protein>
    <submittedName>
        <fullName evidence="6">Uncharacterized protein</fullName>
    </submittedName>
</protein>
<comment type="subcellular location">
    <subcellularLocation>
        <location evidence="1">Membrane</location>
        <topology evidence="1">Multi-pass membrane protein</topology>
    </subcellularLocation>
</comment>